<dbReference type="RefSeq" id="WP_385860206.1">
    <property type="nucleotide sequence ID" value="NZ_JBHMAR010000069.1"/>
</dbReference>
<organism evidence="2 3">
    <name type="scientific">Streptomyces thermocoprophilus</name>
    <dbReference type="NCBI Taxonomy" id="78356"/>
    <lineage>
        <taxon>Bacteria</taxon>
        <taxon>Bacillati</taxon>
        <taxon>Actinomycetota</taxon>
        <taxon>Actinomycetes</taxon>
        <taxon>Kitasatosporales</taxon>
        <taxon>Streptomycetaceae</taxon>
        <taxon>Streptomyces</taxon>
    </lineage>
</organism>
<reference evidence="2 3" key="1">
    <citation type="submission" date="2024-09" db="EMBL/GenBank/DDBJ databases">
        <authorList>
            <person name="Sun Q."/>
            <person name="Mori K."/>
        </authorList>
    </citation>
    <scope>NUCLEOTIDE SEQUENCE [LARGE SCALE GENOMIC DNA]</scope>
    <source>
        <strain evidence="2 3">JCM 10918</strain>
    </source>
</reference>
<keyword evidence="3" id="KW-1185">Reference proteome</keyword>
<sequence length="46" mass="4732">MMDLDGGTLLAARLGCRTSLPAVPEGTLPEMPKKLTPTSTANDSCA</sequence>
<feature type="compositionally biased region" description="Polar residues" evidence="1">
    <location>
        <begin position="36"/>
        <end position="46"/>
    </location>
</feature>
<evidence type="ECO:0000313" key="2">
    <source>
        <dbReference type="EMBL" id="MFB9739062.1"/>
    </source>
</evidence>
<name>A0ABV5VMX4_9ACTN</name>
<evidence type="ECO:0000256" key="1">
    <source>
        <dbReference type="SAM" id="MobiDB-lite"/>
    </source>
</evidence>
<gene>
    <name evidence="2" type="ORF">ACFFRO_28765</name>
</gene>
<comment type="caution">
    <text evidence="2">The sequence shown here is derived from an EMBL/GenBank/DDBJ whole genome shotgun (WGS) entry which is preliminary data.</text>
</comment>
<proteinExistence type="predicted"/>
<feature type="region of interest" description="Disordered" evidence="1">
    <location>
        <begin position="20"/>
        <end position="46"/>
    </location>
</feature>
<protein>
    <submittedName>
        <fullName evidence="2">Uncharacterized protein</fullName>
    </submittedName>
</protein>
<dbReference type="EMBL" id="JBHMAR010000069">
    <property type="protein sequence ID" value="MFB9739062.1"/>
    <property type="molecule type" value="Genomic_DNA"/>
</dbReference>
<evidence type="ECO:0000313" key="3">
    <source>
        <dbReference type="Proteomes" id="UP001589703"/>
    </source>
</evidence>
<dbReference type="Proteomes" id="UP001589703">
    <property type="component" value="Unassembled WGS sequence"/>
</dbReference>
<accession>A0ABV5VMX4</accession>